<evidence type="ECO:0000313" key="4">
    <source>
        <dbReference type="EMBL" id="QXJ26562.1"/>
    </source>
</evidence>
<dbReference type="PRINTS" id="PR00088">
    <property type="entry name" value="HAEMOXYGNASE"/>
</dbReference>
<keyword evidence="1" id="KW-0349">Heme</keyword>
<dbReference type="CDD" id="cd19165">
    <property type="entry name" value="HemeO"/>
    <property type="match status" value="1"/>
</dbReference>
<reference evidence="4" key="1">
    <citation type="submission" date="2020-07" db="EMBL/GenBank/DDBJ databases">
        <authorList>
            <person name="Tarantini F.S."/>
            <person name="Hong K.W."/>
            <person name="Chan K.G."/>
        </authorList>
    </citation>
    <scope>NUCLEOTIDE SEQUENCE</scope>
    <source>
        <strain evidence="4">32-07</strain>
    </source>
</reference>
<dbReference type="PANTHER" id="PTHR10720:SF0">
    <property type="entry name" value="HEME OXYGENASE"/>
    <property type="match status" value="1"/>
</dbReference>
<dbReference type="Proteomes" id="UP001049518">
    <property type="component" value="Chromosome"/>
</dbReference>
<dbReference type="Pfam" id="PF01126">
    <property type="entry name" value="Heme_oxygenase"/>
    <property type="match status" value="1"/>
</dbReference>
<proteinExistence type="predicted"/>
<name>A0ABX8R9W2_9ACTN</name>
<dbReference type="PANTHER" id="PTHR10720">
    <property type="entry name" value="HEME OXYGENASE"/>
    <property type="match status" value="1"/>
</dbReference>
<dbReference type="InterPro" id="IPR016084">
    <property type="entry name" value="Haem_Oase-like_multi-hlx"/>
</dbReference>
<dbReference type="EMBL" id="CP059572">
    <property type="protein sequence ID" value="QXJ26562.1"/>
    <property type="molecule type" value="Genomic_DNA"/>
</dbReference>
<dbReference type="InterPro" id="IPR016053">
    <property type="entry name" value="Haem_Oase-like"/>
</dbReference>
<keyword evidence="5" id="KW-1185">Reference proteome</keyword>
<dbReference type="PIRSF" id="PIRSF000343">
    <property type="entry name" value="Haem_Oase"/>
    <property type="match status" value="1"/>
</dbReference>
<dbReference type="SUPFAM" id="SSF48613">
    <property type="entry name" value="Heme oxygenase-like"/>
    <property type="match status" value="1"/>
</dbReference>
<evidence type="ECO:0000256" key="3">
    <source>
        <dbReference type="ARBA" id="ARBA00023004"/>
    </source>
</evidence>
<gene>
    <name evidence="4" type="ORF">AGRA3207_003326</name>
</gene>
<protein>
    <submittedName>
        <fullName evidence="4">Biliverdin-producing heme oxygenase</fullName>
    </submittedName>
</protein>
<dbReference type="Gene3D" id="1.20.910.10">
    <property type="entry name" value="Heme oxygenase-like"/>
    <property type="match status" value="1"/>
</dbReference>
<keyword evidence="2" id="KW-0479">Metal-binding</keyword>
<keyword evidence="3" id="KW-0408">Iron</keyword>
<evidence type="ECO:0000256" key="2">
    <source>
        <dbReference type="ARBA" id="ARBA00022723"/>
    </source>
</evidence>
<evidence type="ECO:0000313" key="5">
    <source>
        <dbReference type="Proteomes" id="UP001049518"/>
    </source>
</evidence>
<dbReference type="RefSeq" id="WP_231336309.1">
    <property type="nucleotide sequence ID" value="NZ_CP059572.1"/>
</dbReference>
<organism evidence="4 5">
    <name type="scientific">Actinomadura graeca</name>
    <dbReference type="NCBI Taxonomy" id="2750812"/>
    <lineage>
        <taxon>Bacteria</taxon>
        <taxon>Bacillati</taxon>
        <taxon>Actinomycetota</taxon>
        <taxon>Actinomycetes</taxon>
        <taxon>Streptosporangiales</taxon>
        <taxon>Thermomonosporaceae</taxon>
        <taxon>Actinomadura</taxon>
    </lineage>
</organism>
<evidence type="ECO:0000256" key="1">
    <source>
        <dbReference type="ARBA" id="ARBA00022617"/>
    </source>
</evidence>
<accession>A0ABX8R9W2</accession>
<dbReference type="InterPro" id="IPR002051">
    <property type="entry name" value="Haem_Oase"/>
</dbReference>
<sequence length="221" mass="25390">MYEKAREGLRFSVRLRTATQPDHRDTEHSPYMDALVEGRLSRDEYALLVGQLSFVYDVLEQAADAMRDDEVAGAFDFAGFRRLDALHADLEFFHGPDWREHVRADEATRRYCDRLREVCFDWAGGFVAHHYTRYLGDLSGGQVIARRLKGAYGLDDGEGLRFYQFTGRPKALKDRYRVLLDTAPWDEAERARIIAEVKTAYRLNSELITALGRRLPIDPAA</sequence>